<evidence type="ECO:0000313" key="3">
    <source>
        <dbReference type="Proteomes" id="UP001139648"/>
    </source>
</evidence>
<reference evidence="2" key="1">
    <citation type="submission" date="2022-06" db="EMBL/GenBank/DDBJ databases">
        <title>Sequencing the genomes of 1000 actinobacteria strains.</title>
        <authorList>
            <person name="Klenk H.-P."/>
        </authorList>
    </citation>
    <scope>NUCLEOTIDE SEQUENCE</scope>
    <source>
        <strain evidence="2">DSM 46694</strain>
    </source>
</reference>
<evidence type="ECO:0000256" key="1">
    <source>
        <dbReference type="SAM" id="MobiDB-lite"/>
    </source>
</evidence>
<dbReference type="RefSeq" id="WP_253739813.1">
    <property type="nucleotide sequence ID" value="NZ_BAABKA010000046.1"/>
</dbReference>
<name>A0A9X2G6S8_9ACTN</name>
<proteinExistence type="predicted"/>
<feature type="compositionally biased region" description="Low complexity" evidence="1">
    <location>
        <begin position="70"/>
        <end position="84"/>
    </location>
</feature>
<feature type="region of interest" description="Disordered" evidence="1">
    <location>
        <begin position="29"/>
        <end position="84"/>
    </location>
</feature>
<gene>
    <name evidence="2" type="ORF">HD597_000351</name>
</gene>
<sequence>MTVTRSQLAAALGRYLDAHPERAGDVDPLAQALADGGGGQDLASRQTLPLRDRERRGDRRRRPRADDPPSHAAPVAAAGWAPGA</sequence>
<dbReference type="Proteomes" id="UP001139648">
    <property type="component" value="Unassembled WGS sequence"/>
</dbReference>
<accession>A0A9X2G6S8</accession>
<dbReference type="AlphaFoldDB" id="A0A9X2G6S8"/>
<protein>
    <submittedName>
        <fullName evidence="2">Uncharacterized protein</fullName>
    </submittedName>
</protein>
<keyword evidence="3" id="KW-1185">Reference proteome</keyword>
<comment type="caution">
    <text evidence="2">The sequence shown here is derived from an EMBL/GenBank/DDBJ whole genome shotgun (WGS) entry which is preliminary data.</text>
</comment>
<dbReference type="EMBL" id="JAMZEB010000001">
    <property type="protein sequence ID" value="MCP2353331.1"/>
    <property type="molecule type" value="Genomic_DNA"/>
</dbReference>
<organism evidence="2 3">
    <name type="scientific">Nonomuraea thailandensis</name>
    <dbReference type="NCBI Taxonomy" id="1188745"/>
    <lineage>
        <taxon>Bacteria</taxon>
        <taxon>Bacillati</taxon>
        <taxon>Actinomycetota</taxon>
        <taxon>Actinomycetes</taxon>
        <taxon>Streptosporangiales</taxon>
        <taxon>Streptosporangiaceae</taxon>
        <taxon>Nonomuraea</taxon>
    </lineage>
</organism>
<evidence type="ECO:0000313" key="2">
    <source>
        <dbReference type="EMBL" id="MCP2353331.1"/>
    </source>
</evidence>